<evidence type="ECO:0000313" key="2">
    <source>
        <dbReference type="Proteomes" id="UP000028181"/>
    </source>
</evidence>
<name>A0A068SL03_NEOGA</name>
<organism evidence="1 2">
    <name type="scientific">Neorhizobium galegae bv. orientalis str. HAMBI 540</name>
    <dbReference type="NCBI Taxonomy" id="1028800"/>
    <lineage>
        <taxon>Bacteria</taxon>
        <taxon>Pseudomonadati</taxon>
        <taxon>Pseudomonadota</taxon>
        <taxon>Alphaproteobacteria</taxon>
        <taxon>Hyphomicrobiales</taxon>
        <taxon>Rhizobiaceae</taxon>
        <taxon>Rhizobium/Agrobacterium group</taxon>
        <taxon>Neorhizobium</taxon>
    </lineage>
</organism>
<dbReference type="EMBL" id="HG938353">
    <property type="protein sequence ID" value="CDN46867.1"/>
    <property type="molecule type" value="Genomic_DNA"/>
</dbReference>
<dbReference type="KEGG" id="ngg:RG540_CH06770"/>
<dbReference type="OrthoDB" id="8367639at2"/>
<sequence>MKPLRAANAELIDYTRTLEFLAGHMISEGCSVILDERQYPILIEYLEKIAALGDINFVLEQCVDHRPGHSVSWDNDGTREQDDEVDRLMSELVTALGFRASSRPDGT</sequence>
<proteinExistence type="predicted"/>
<dbReference type="HOGENOM" id="CLU_2207218_0_0_5"/>
<dbReference type="PATRIC" id="fig|1028800.3.peg.684"/>
<dbReference type="GeneID" id="24257624"/>
<reference evidence="2" key="1">
    <citation type="journal article" date="2014" name="BMC Genomics">
        <title>Genome sequencing of two Neorhizobium galegae strains reveals a noeT gene responsible for the unusual acetylation of the nodulation factors.</title>
        <authorList>
            <person name="Osterman J."/>
            <person name="Marsh J."/>
            <person name="Laine P.K."/>
            <person name="Zeng Z."/>
            <person name="Alatalo E."/>
            <person name="Sullivan J.T."/>
            <person name="Young J.P."/>
            <person name="Thomas-Oates J."/>
            <person name="Paulin L."/>
            <person name="Lindstrom K."/>
        </authorList>
    </citation>
    <scope>NUCLEOTIDE SEQUENCE [LARGE SCALE GENOMIC DNA]</scope>
    <source>
        <strain evidence="2">HAMBI 540</strain>
    </source>
</reference>
<gene>
    <name evidence="1" type="ORF">RG540_CH06770</name>
</gene>
<accession>A0A068SL03</accession>
<keyword evidence="2" id="KW-1185">Reference proteome</keyword>
<evidence type="ECO:0000313" key="1">
    <source>
        <dbReference type="EMBL" id="CDN46867.1"/>
    </source>
</evidence>
<dbReference type="RefSeq" id="WP_038584543.1">
    <property type="nucleotide sequence ID" value="NZ_HG938353.1"/>
</dbReference>
<dbReference type="eggNOG" id="ENOG50312VX">
    <property type="taxonomic scope" value="Bacteria"/>
</dbReference>
<protein>
    <submittedName>
        <fullName evidence="1">Uncharacterized protein</fullName>
    </submittedName>
</protein>
<dbReference type="Proteomes" id="UP000028181">
    <property type="component" value="Chromosome I"/>
</dbReference>
<dbReference type="AlphaFoldDB" id="A0A068SL03"/>